<dbReference type="GO" id="GO:0009253">
    <property type="term" value="P:peptidoglycan catabolic process"/>
    <property type="evidence" value="ECO:0007669"/>
    <property type="project" value="InterPro"/>
</dbReference>
<evidence type="ECO:0000256" key="1">
    <source>
        <dbReference type="ARBA" id="ARBA00000632"/>
    </source>
</evidence>
<accession>I3DCN5</accession>
<keyword evidence="3 6" id="KW-0081">Bacteriolytic enzyme</keyword>
<dbReference type="PANTHER" id="PTHR38107:SF4">
    <property type="entry name" value="LYSOZYME"/>
    <property type="match status" value="1"/>
</dbReference>
<comment type="catalytic activity">
    <reaction evidence="1 6">
        <text>Hydrolysis of (1-&gt;4)-beta-linkages between N-acetylmuramic acid and N-acetyl-D-glucosamine residues in a peptidoglycan and between N-acetyl-D-glucosamine residues in chitodextrins.</text>
        <dbReference type="EC" id="3.2.1.17"/>
    </reaction>
</comment>
<evidence type="ECO:0000313" key="7">
    <source>
        <dbReference type="EMBL" id="EIJ69478.1"/>
    </source>
</evidence>
<dbReference type="InterPro" id="IPR002196">
    <property type="entry name" value="Glyco_hydro_24"/>
</dbReference>
<dbReference type="RefSeq" id="WP_005760646.1">
    <property type="nucleotide sequence ID" value="NZ_AJSX01000030.1"/>
</dbReference>
<protein>
    <recommendedName>
        <fullName evidence="6">Lysozyme</fullName>
        <ecNumber evidence="6">3.2.1.17</ecNumber>
    </recommendedName>
</protein>
<evidence type="ECO:0000256" key="4">
    <source>
        <dbReference type="ARBA" id="ARBA00022801"/>
    </source>
</evidence>
<dbReference type="AlphaFoldDB" id="I3DCN5"/>
<keyword evidence="2 6" id="KW-0929">Antimicrobial</keyword>
<comment type="similarity">
    <text evidence="6">Belongs to the glycosyl hydrolase 24 family.</text>
</comment>
<evidence type="ECO:0000256" key="2">
    <source>
        <dbReference type="ARBA" id="ARBA00022529"/>
    </source>
</evidence>
<evidence type="ECO:0000256" key="6">
    <source>
        <dbReference type="RuleBase" id="RU003788"/>
    </source>
</evidence>
<dbReference type="Gene3D" id="1.10.530.40">
    <property type="match status" value="1"/>
</dbReference>
<name>I3DCN5_9PAST</name>
<comment type="caution">
    <text evidence="7">The sequence shown here is derived from an EMBL/GenBank/DDBJ whole genome shotgun (WGS) entry which is preliminary data.</text>
</comment>
<keyword evidence="4 6" id="KW-0378">Hydrolase</keyword>
<dbReference type="OrthoDB" id="8141296at2"/>
<dbReference type="EC" id="3.2.1.17" evidence="6"/>
<dbReference type="InterPro" id="IPR051018">
    <property type="entry name" value="Bacteriophage_GH24"/>
</dbReference>
<keyword evidence="8" id="KW-1185">Reference proteome</keyword>
<dbReference type="InterPro" id="IPR034690">
    <property type="entry name" value="Endolysin_T4_type"/>
</dbReference>
<dbReference type="GO" id="GO:0016998">
    <property type="term" value="P:cell wall macromolecule catabolic process"/>
    <property type="evidence" value="ECO:0007669"/>
    <property type="project" value="InterPro"/>
</dbReference>
<dbReference type="eggNOG" id="COG3772">
    <property type="taxonomic scope" value="Bacteria"/>
</dbReference>
<dbReference type="SUPFAM" id="SSF53955">
    <property type="entry name" value="Lysozyme-like"/>
    <property type="match status" value="1"/>
</dbReference>
<evidence type="ECO:0000256" key="3">
    <source>
        <dbReference type="ARBA" id="ARBA00022638"/>
    </source>
</evidence>
<dbReference type="GO" id="GO:0003796">
    <property type="term" value="F:lysozyme activity"/>
    <property type="evidence" value="ECO:0007669"/>
    <property type="project" value="UniProtKB-EC"/>
</dbReference>
<evidence type="ECO:0000313" key="8">
    <source>
        <dbReference type="Proteomes" id="UP000006457"/>
    </source>
</evidence>
<dbReference type="PANTHER" id="PTHR38107">
    <property type="match status" value="1"/>
</dbReference>
<dbReference type="PATRIC" id="fig|1095749.3.peg.1053"/>
<dbReference type="InterPro" id="IPR023347">
    <property type="entry name" value="Lysozyme_dom_sf"/>
</dbReference>
<organism evidence="7 8">
    <name type="scientific">Pasteurella bettyae CCUG 2042</name>
    <dbReference type="NCBI Taxonomy" id="1095749"/>
    <lineage>
        <taxon>Bacteria</taxon>
        <taxon>Pseudomonadati</taxon>
        <taxon>Pseudomonadota</taxon>
        <taxon>Gammaproteobacteria</taxon>
        <taxon>Pasteurellales</taxon>
        <taxon>Pasteurellaceae</taxon>
        <taxon>Pasteurella</taxon>
    </lineage>
</organism>
<dbReference type="GO" id="GO:0042742">
    <property type="term" value="P:defense response to bacterium"/>
    <property type="evidence" value="ECO:0007669"/>
    <property type="project" value="UniProtKB-KW"/>
</dbReference>
<dbReference type="HAMAP" id="MF_04110">
    <property type="entry name" value="ENDOLYSIN_T4"/>
    <property type="match status" value="1"/>
</dbReference>
<dbReference type="GO" id="GO:0031640">
    <property type="term" value="P:killing of cells of another organism"/>
    <property type="evidence" value="ECO:0007669"/>
    <property type="project" value="UniProtKB-KW"/>
</dbReference>
<dbReference type="CDD" id="cd16901">
    <property type="entry name" value="lyz_P1"/>
    <property type="match status" value="1"/>
</dbReference>
<dbReference type="EMBL" id="AJSX01000030">
    <property type="protein sequence ID" value="EIJ69478.1"/>
    <property type="molecule type" value="Genomic_DNA"/>
</dbReference>
<dbReference type="Pfam" id="PF00959">
    <property type="entry name" value="Phage_lysozyme"/>
    <property type="match status" value="1"/>
</dbReference>
<dbReference type="InterPro" id="IPR023346">
    <property type="entry name" value="Lysozyme-like_dom_sf"/>
</dbReference>
<evidence type="ECO:0000256" key="5">
    <source>
        <dbReference type="ARBA" id="ARBA00023295"/>
    </source>
</evidence>
<sequence>MKKTATKYICAVTVIIALVLAKHGNQIRTTERGLKIIGNAESCIRTPYKCPAGYLTYGIGTAETSGEKIIKGKIYTDTEIAESLKRNIKHAEDCVNQYANGKQLPQGAFEAAVSITFNVGCTTMRKSTLFKYAQQGNIKAMCSQFNRWIYANGKVLQGLVKRRQQETDLCLDF</sequence>
<dbReference type="Proteomes" id="UP000006457">
    <property type="component" value="Unassembled WGS sequence"/>
</dbReference>
<proteinExistence type="inferred from homology"/>
<keyword evidence="5 6" id="KW-0326">Glycosidase</keyword>
<gene>
    <name evidence="7" type="ORF">HMPREF1052_0854</name>
</gene>
<reference evidence="7 8" key="1">
    <citation type="submission" date="2012-03" db="EMBL/GenBank/DDBJ databases">
        <authorList>
            <person name="Harkins D.M."/>
            <person name="Madupu R."/>
            <person name="Durkin A.S."/>
            <person name="Torralba M."/>
            <person name="Methe B."/>
            <person name="Sutton G.G."/>
            <person name="Nelson K.E."/>
        </authorList>
    </citation>
    <scope>NUCLEOTIDE SEQUENCE [LARGE SCALE GENOMIC DNA]</scope>
    <source>
        <strain evidence="7 8">CCUG 2042</strain>
    </source>
</reference>